<dbReference type="InterPro" id="IPR020845">
    <property type="entry name" value="AMP-binding_CS"/>
</dbReference>
<feature type="domain" description="AMP-binding enzyme C-terminal" evidence="7">
    <location>
        <begin position="385"/>
        <end position="452"/>
    </location>
</feature>
<dbReference type="InterPro" id="IPR045851">
    <property type="entry name" value="AMP-bd_C_sf"/>
</dbReference>
<dbReference type="GO" id="GO:0008756">
    <property type="term" value="F:o-succinylbenzoate-CoA ligase activity"/>
    <property type="evidence" value="ECO:0007669"/>
    <property type="project" value="InterPro"/>
</dbReference>
<gene>
    <name evidence="8" type="ORF">A6E01_03745</name>
</gene>
<dbReference type="Gene3D" id="3.40.50.12780">
    <property type="entry name" value="N-terminal domain of ligase-like"/>
    <property type="match status" value="1"/>
</dbReference>
<evidence type="ECO:0000256" key="1">
    <source>
        <dbReference type="ARBA" id="ARBA00006432"/>
    </source>
</evidence>
<dbReference type="Proteomes" id="UP000092018">
    <property type="component" value="Chromosome 1"/>
</dbReference>
<evidence type="ECO:0000313" key="9">
    <source>
        <dbReference type="Proteomes" id="UP000092018"/>
    </source>
</evidence>
<keyword evidence="5" id="KW-0067">ATP-binding</keyword>
<dbReference type="GO" id="GO:0009234">
    <property type="term" value="P:menaquinone biosynthetic process"/>
    <property type="evidence" value="ECO:0007669"/>
    <property type="project" value="UniProtKB-KW"/>
</dbReference>
<dbReference type="SUPFAM" id="SSF56801">
    <property type="entry name" value="Acetyl-CoA synthetase-like"/>
    <property type="match status" value="1"/>
</dbReference>
<evidence type="ECO:0000256" key="4">
    <source>
        <dbReference type="ARBA" id="ARBA00022741"/>
    </source>
</evidence>
<dbReference type="InterPro" id="IPR000873">
    <property type="entry name" value="AMP-dep_synth/lig_dom"/>
</dbReference>
<dbReference type="RefSeq" id="WP_017027476.1">
    <property type="nucleotide sequence ID" value="NZ_CP016177.1"/>
</dbReference>
<keyword evidence="4" id="KW-0547">Nucleotide-binding</keyword>
<protein>
    <submittedName>
        <fullName evidence="8">2-succinylbenzoate-CoA ligase</fullName>
    </submittedName>
</protein>
<keyword evidence="2" id="KW-0474">Menaquinone biosynthesis</keyword>
<dbReference type="Pfam" id="PF00501">
    <property type="entry name" value="AMP-binding"/>
    <property type="match status" value="1"/>
</dbReference>
<dbReference type="GO" id="GO:0005524">
    <property type="term" value="F:ATP binding"/>
    <property type="evidence" value="ECO:0007669"/>
    <property type="project" value="UniProtKB-KW"/>
</dbReference>
<dbReference type="InterPro" id="IPR042099">
    <property type="entry name" value="ANL_N_sf"/>
</dbReference>
<evidence type="ECO:0000256" key="3">
    <source>
        <dbReference type="ARBA" id="ARBA00022598"/>
    </source>
</evidence>
<proteinExistence type="inferred from homology"/>
<dbReference type="InterPro" id="IPR025110">
    <property type="entry name" value="AMP-bd_C"/>
</dbReference>
<name>A0AAN0XTI5_9VIBR</name>
<evidence type="ECO:0000256" key="2">
    <source>
        <dbReference type="ARBA" id="ARBA00022428"/>
    </source>
</evidence>
<dbReference type="PANTHER" id="PTHR43201">
    <property type="entry name" value="ACYL-COA SYNTHETASE"/>
    <property type="match status" value="1"/>
</dbReference>
<evidence type="ECO:0000259" key="6">
    <source>
        <dbReference type="Pfam" id="PF00501"/>
    </source>
</evidence>
<feature type="domain" description="AMP-dependent synthetase/ligase" evidence="6">
    <location>
        <begin position="41"/>
        <end position="336"/>
    </location>
</feature>
<dbReference type="CDD" id="cd17630">
    <property type="entry name" value="OSB_MenE-like"/>
    <property type="match status" value="1"/>
</dbReference>
<dbReference type="Gene3D" id="3.30.300.30">
    <property type="match status" value="1"/>
</dbReference>
<dbReference type="KEGG" id="vbr:A6E01_03745"/>
<dbReference type="AlphaFoldDB" id="A0AAN0XTI5"/>
<evidence type="ECO:0000259" key="7">
    <source>
        <dbReference type="Pfam" id="PF13193"/>
    </source>
</evidence>
<dbReference type="InterPro" id="IPR010192">
    <property type="entry name" value="MenE"/>
</dbReference>
<dbReference type="PANTHER" id="PTHR43201:SF5">
    <property type="entry name" value="MEDIUM-CHAIN ACYL-COA LIGASE ACSF2, MITOCHONDRIAL"/>
    <property type="match status" value="1"/>
</dbReference>
<comment type="similarity">
    <text evidence="1">Belongs to the ATP-dependent AMP-binding enzyme family.</text>
</comment>
<accession>A0AAN0XTI5</accession>
<dbReference type="EMBL" id="CP016177">
    <property type="protein sequence ID" value="ANO32366.1"/>
    <property type="molecule type" value="Genomic_DNA"/>
</dbReference>
<dbReference type="NCBIfam" id="TIGR01923">
    <property type="entry name" value="menE"/>
    <property type="match status" value="1"/>
</dbReference>
<dbReference type="Pfam" id="PF13193">
    <property type="entry name" value="AMP-binding_C"/>
    <property type="match status" value="1"/>
</dbReference>
<dbReference type="GO" id="GO:0006631">
    <property type="term" value="P:fatty acid metabolic process"/>
    <property type="evidence" value="ECO:0007669"/>
    <property type="project" value="TreeGrafter"/>
</dbReference>
<sequence length="477" mass="52596">MLAPNFELCSPLSYWSRSPDGEGGGKPTTVNTPSLQTASHNYAWDQLAGYVVSVQKQFFSQGLESGDVLLVVTAHSSFECLMVYLAALESGIIVAFVPVLPHTELMKRSAILSSSACFICPSIEDHSIALPNTLVIDFSEPTDMKKPRYGEFCSSNIASLIFTSGSTGDPKAVAHTAQSHLASARGLKDEFGFDHTSTWLLSLPLFHVSGLAIVWRWLLSGCCLRLKQGKGLVLDGVTHTSMVPTQLLRVLEENKNIELERVLLGGAIIPHQLASLAKERGVDTWAGYGLTEMASTVTAKRVDENDTTGKVLPHRQLKVQDQRIFVRGETLAAGYWRKGKLYPLLLIDGWFDTKDLGQWCNDELVILGRADNQFISGGENVHCEEIERVLLKHPRVQQAFIVPVADRVFGHRPVAALSLDGTELSASFKLELNTLCQSHLQGFKRPIAYHTIPAQLLGQGIKVSRAQLRDWLLRTRQ</sequence>
<dbReference type="GO" id="GO:0031956">
    <property type="term" value="F:medium-chain fatty acid-CoA ligase activity"/>
    <property type="evidence" value="ECO:0007669"/>
    <property type="project" value="TreeGrafter"/>
</dbReference>
<evidence type="ECO:0000256" key="5">
    <source>
        <dbReference type="ARBA" id="ARBA00022840"/>
    </source>
</evidence>
<organism evidence="8 9">
    <name type="scientific">Vibrio breoganii</name>
    <dbReference type="NCBI Taxonomy" id="553239"/>
    <lineage>
        <taxon>Bacteria</taxon>
        <taxon>Pseudomonadati</taxon>
        <taxon>Pseudomonadota</taxon>
        <taxon>Gammaproteobacteria</taxon>
        <taxon>Vibrionales</taxon>
        <taxon>Vibrionaceae</taxon>
        <taxon>Vibrio</taxon>
    </lineage>
</organism>
<dbReference type="NCBIfam" id="NF006539">
    <property type="entry name" value="PRK09029.1"/>
    <property type="match status" value="1"/>
</dbReference>
<keyword evidence="3 8" id="KW-0436">Ligase</keyword>
<dbReference type="PROSITE" id="PS00455">
    <property type="entry name" value="AMP_BINDING"/>
    <property type="match status" value="1"/>
</dbReference>
<reference evidence="8 9" key="1">
    <citation type="submission" date="2016-06" db="EMBL/GenBank/DDBJ databases">
        <title>Adaptive Radiation by Waves of Gene Transfer Leads to Fine-Scale Resource Partitioning in Marine Microbes.</title>
        <authorList>
            <person name="Hehemann J.-H."/>
            <person name="Arevalo P."/>
            <person name="Datta M.S."/>
            <person name="Yu X."/>
            <person name="Corzett C."/>
            <person name="Henschel A."/>
            <person name="Preheim S.P."/>
            <person name="Timberlake S."/>
            <person name="Alm E.J."/>
            <person name="Polz M.F."/>
        </authorList>
    </citation>
    <scope>NUCLEOTIDE SEQUENCE [LARGE SCALE GENOMIC DNA]</scope>
    <source>
        <strain evidence="8 9">FF50</strain>
    </source>
</reference>
<evidence type="ECO:0000313" key="8">
    <source>
        <dbReference type="EMBL" id="ANO32366.1"/>
    </source>
</evidence>